<protein>
    <submittedName>
        <fullName evidence="1">Uncharacterized protein</fullName>
    </submittedName>
</protein>
<proteinExistence type="predicted"/>
<name>A0A0F9UTJ4_9ZZZZ</name>
<sequence>MAAKKGTSEGVKFQLRKGLSLNKGCEAAGYSKSTLWRQRQADPKLDAEIKNLMAGRKPLRSTHLNLTGRGTKQAQGAQEFWDRWNAAAKKGKLRKEFGLRINDRRPPVRRVIVIT</sequence>
<evidence type="ECO:0000313" key="1">
    <source>
        <dbReference type="EMBL" id="KKN64511.1"/>
    </source>
</evidence>
<accession>A0A0F9UTJ4</accession>
<comment type="caution">
    <text evidence="1">The sequence shown here is derived from an EMBL/GenBank/DDBJ whole genome shotgun (WGS) entry which is preliminary data.</text>
</comment>
<gene>
    <name evidence="1" type="ORF">LCGC14_0491240</name>
</gene>
<organism evidence="1">
    <name type="scientific">marine sediment metagenome</name>
    <dbReference type="NCBI Taxonomy" id="412755"/>
    <lineage>
        <taxon>unclassified sequences</taxon>
        <taxon>metagenomes</taxon>
        <taxon>ecological metagenomes</taxon>
    </lineage>
</organism>
<dbReference type="AlphaFoldDB" id="A0A0F9UTJ4"/>
<reference evidence="1" key="1">
    <citation type="journal article" date="2015" name="Nature">
        <title>Complex archaea that bridge the gap between prokaryotes and eukaryotes.</title>
        <authorList>
            <person name="Spang A."/>
            <person name="Saw J.H."/>
            <person name="Jorgensen S.L."/>
            <person name="Zaremba-Niedzwiedzka K."/>
            <person name="Martijn J."/>
            <person name="Lind A.E."/>
            <person name="van Eijk R."/>
            <person name="Schleper C."/>
            <person name="Guy L."/>
            <person name="Ettema T.J."/>
        </authorList>
    </citation>
    <scope>NUCLEOTIDE SEQUENCE</scope>
</reference>
<dbReference type="EMBL" id="LAZR01000553">
    <property type="protein sequence ID" value="KKN64511.1"/>
    <property type="molecule type" value="Genomic_DNA"/>
</dbReference>